<dbReference type="EMBL" id="ML976981">
    <property type="protein sequence ID" value="KAF1961557.1"/>
    <property type="molecule type" value="Genomic_DNA"/>
</dbReference>
<dbReference type="AlphaFoldDB" id="A0A6A5UKG6"/>
<evidence type="ECO:0000313" key="1">
    <source>
        <dbReference type="EMBL" id="KAF1961557.1"/>
    </source>
</evidence>
<evidence type="ECO:0000313" key="2">
    <source>
        <dbReference type="Proteomes" id="UP000800035"/>
    </source>
</evidence>
<name>A0A6A5UKG6_9PLEO</name>
<keyword evidence="2" id="KW-1185">Reference proteome</keyword>
<reference evidence="1" key="1">
    <citation type="journal article" date="2020" name="Stud. Mycol.">
        <title>101 Dothideomycetes genomes: a test case for predicting lifestyles and emergence of pathogens.</title>
        <authorList>
            <person name="Haridas S."/>
            <person name="Albert R."/>
            <person name="Binder M."/>
            <person name="Bloem J."/>
            <person name="Labutti K."/>
            <person name="Salamov A."/>
            <person name="Andreopoulos B."/>
            <person name="Baker S."/>
            <person name="Barry K."/>
            <person name="Bills G."/>
            <person name="Bluhm B."/>
            <person name="Cannon C."/>
            <person name="Castanera R."/>
            <person name="Culley D."/>
            <person name="Daum C."/>
            <person name="Ezra D."/>
            <person name="Gonzalez J."/>
            <person name="Henrissat B."/>
            <person name="Kuo A."/>
            <person name="Liang C."/>
            <person name="Lipzen A."/>
            <person name="Lutzoni F."/>
            <person name="Magnuson J."/>
            <person name="Mondo S."/>
            <person name="Nolan M."/>
            <person name="Ohm R."/>
            <person name="Pangilinan J."/>
            <person name="Park H.-J."/>
            <person name="Ramirez L."/>
            <person name="Alfaro M."/>
            <person name="Sun H."/>
            <person name="Tritt A."/>
            <person name="Yoshinaga Y."/>
            <person name="Zwiers L.-H."/>
            <person name="Turgeon B."/>
            <person name="Goodwin S."/>
            <person name="Spatafora J."/>
            <person name="Crous P."/>
            <person name="Grigoriev I."/>
        </authorList>
    </citation>
    <scope>NUCLEOTIDE SEQUENCE</scope>
    <source>
        <strain evidence="1">CBS 675.92</strain>
    </source>
</reference>
<dbReference type="Proteomes" id="UP000800035">
    <property type="component" value="Unassembled WGS sequence"/>
</dbReference>
<organism evidence="1 2">
    <name type="scientific">Byssothecium circinans</name>
    <dbReference type="NCBI Taxonomy" id="147558"/>
    <lineage>
        <taxon>Eukaryota</taxon>
        <taxon>Fungi</taxon>
        <taxon>Dikarya</taxon>
        <taxon>Ascomycota</taxon>
        <taxon>Pezizomycotina</taxon>
        <taxon>Dothideomycetes</taxon>
        <taxon>Pleosporomycetidae</taxon>
        <taxon>Pleosporales</taxon>
        <taxon>Massarineae</taxon>
        <taxon>Massarinaceae</taxon>
        <taxon>Byssothecium</taxon>
    </lineage>
</organism>
<dbReference type="SUPFAM" id="SSF52047">
    <property type="entry name" value="RNI-like"/>
    <property type="match status" value="1"/>
</dbReference>
<proteinExistence type="predicted"/>
<protein>
    <recommendedName>
        <fullName evidence="3">F-box domain-containing protein</fullName>
    </recommendedName>
</protein>
<dbReference type="Gene3D" id="1.20.1280.50">
    <property type="match status" value="1"/>
</dbReference>
<sequence length="546" mass="61814">MLPIMESPKVPCGFHSLSTEMKENVFAFIRLPSDRRAVRLVNRDWRDVSDNVFWTEFRTTAVNALDTLQHPSCSILASVRRLSIVEPEGPVGTTDVLPSNMVNLIAALPKDQLEQFSCDYILDYETIKFILQRQGKLRNVSVTIDFEDESDLSSFDEIIDCLSNAEWLLLSIEDMEQSDIFRSLIRGLPALKKISIYKDGQDPILYFQAPDDAPQIFNLTSLTLRGFDFLETPTTFWGLIALKNLTYLEFDNVKNGAPLYRDLIKSFSASDGLAPSLMEMNIVLTCIERQPEEIIQVIEEFFTSFSGLVGSVIETSNYRLVDPSCFEHHYASLRYLAIGTSWRGRPPYYSAAQVKALLGVCTNLTELALSFPPVNLGHIRGLGLDFRLHTHGSHSHMSELEAVLKSIAAHPRLRILRSLTMPLVDYGLGRDPDLVSSPVQYIIEELVGPAQVLMQNFATEVMRFLKQHGSDIRAFCTGGLTRDYTLTREYGQDSNGHCWPDYIYLPARLVDARGMEHFSALPLADPDLEFPDRRLVGWTRDFYDSD</sequence>
<gene>
    <name evidence="1" type="ORF">CC80DRAFT_532154</name>
</gene>
<evidence type="ECO:0008006" key="3">
    <source>
        <dbReference type="Google" id="ProtNLM"/>
    </source>
</evidence>
<dbReference type="OrthoDB" id="3689746at2759"/>
<accession>A0A6A5UKG6</accession>